<dbReference type="GO" id="GO:0005769">
    <property type="term" value="C:early endosome"/>
    <property type="evidence" value="ECO:0007669"/>
    <property type="project" value="TreeGrafter"/>
</dbReference>
<dbReference type="Proteomes" id="UP000031036">
    <property type="component" value="Unassembled WGS sequence"/>
</dbReference>
<feature type="domain" description="Protein phosphatase 1 regulatory subunit 21 C-terminal" evidence="2">
    <location>
        <begin position="146"/>
        <end position="267"/>
    </location>
</feature>
<dbReference type="AlphaFoldDB" id="A0A0B2V704"/>
<comment type="caution">
    <text evidence="3">The sequence shown here is derived from an EMBL/GenBank/DDBJ whole genome shotgun (WGS) entry which is preliminary data.</text>
</comment>
<evidence type="ECO:0000313" key="4">
    <source>
        <dbReference type="Proteomes" id="UP000031036"/>
    </source>
</evidence>
<keyword evidence="4" id="KW-1185">Reference proteome</keyword>
<gene>
    <name evidence="3" type="primary">PPP1R21</name>
    <name evidence="3" type="ORF">Tcan_04662</name>
</gene>
<protein>
    <submittedName>
        <fullName evidence="3">Protein phosphatase 1 regulatory subunit 21</fullName>
    </submittedName>
</protein>
<evidence type="ECO:0000259" key="2">
    <source>
        <dbReference type="Pfam" id="PF21636"/>
    </source>
</evidence>
<dbReference type="EMBL" id="JPKZ01002440">
    <property type="protein sequence ID" value="KHN76740.1"/>
    <property type="molecule type" value="Genomic_DNA"/>
</dbReference>
<dbReference type="PANTHER" id="PTHR21448">
    <property type="entry name" value="SMOOTH MUSCLE MYOSIN HEAVY CHAIN-RELATED"/>
    <property type="match status" value="1"/>
</dbReference>
<evidence type="ECO:0000313" key="3">
    <source>
        <dbReference type="EMBL" id="KHN76740.1"/>
    </source>
</evidence>
<dbReference type="Pfam" id="PF21636">
    <property type="entry name" value="PPP1R21_C"/>
    <property type="match status" value="1"/>
</dbReference>
<organism evidence="3 4">
    <name type="scientific">Toxocara canis</name>
    <name type="common">Canine roundworm</name>
    <dbReference type="NCBI Taxonomy" id="6265"/>
    <lineage>
        <taxon>Eukaryota</taxon>
        <taxon>Metazoa</taxon>
        <taxon>Ecdysozoa</taxon>
        <taxon>Nematoda</taxon>
        <taxon>Chromadorea</taxon>
        <taxon>Rhabditida</taxon>
        <taxon>Spirurina</taxon>
        <taxon>Ascaridomorpha</taxon>
        <taxon>Ascaridoidea</taxon>
        <taxon>Toxocaridae</taxon>
        <taxon>Toxocara</taxon>
    </lineage>
</organism>
<reference evidence="3 4" key="1">
    <citation type="submission" date="2014-11" db="EMBL/GenBank/DDBJ databases">
        <title>Genetic blueprint of the zoonotic pathogen Toxocara canis.</title>
        <authorList>
            <person name="Zhu X.-Q."/>
            <person name="Korhonen P.K."/>
            <person name="Cai H."/>
            <person name="Young N.D."/>
            <person name="Nejsum P."/>
            <person name="von Samson-Himmelstjerna G."/>
            <person name="Boag P.R."/>
            <person name="Tan P."/>
            <person name="Li Q."/>
            <person name="Min J."/>
            <person name="Yang Y."/>
            <person name="Wang X."/>
            <person name="Fang X."/>
            <person name="Hall R.S."/>
            <person name="Hofmann A."/>
            <person name="Sternberg P.W."/>
            <person name="Jex A.R."/>
            <person name="Gasser R.B."/>
        </authorList>
    </citation>
    <scope>NUCLEOTIDE SEQUENCE [LARGE SCALE GENOMIC DNA]</scope>
    <source>
        <strain evidence="3">PN_DK_2014</strain>
    </source>
</reference>
<sequence>MPTASKRLRCVNECIEKCLGSLAKNIANLGALLSLIDGTANTFSWRSQLDAIDAAHIACDPTLVADEEQFSKEHSQQLIQREQVVKESDSLDATTPQINASHSRYDSLRHELECATNRVLELEKEREHILVEAELLRMKLAAVPSTDKEEHLKGTEKDELELLGVYYEKRVGELLAESQFARSRANYYRAECEDLLRKTRLVLEEKEILAGNLADADCRIALLNDDLETTRKGYEDQMRNLYEHLGELNTRIENQTDTITSLRETSKPSNGVAKQAGLHYGFA</sequence>
<dbReference type="OrthoDB" id="5566667at2759"/>
<keyword evidence="1" id="KW-0175">Coiled coil</keyword>
<name>A0A0B2V704_TOXCA</name>
<feature type="coiled-coil region" evidence="1">
    <location>
        <begin position="105"/>
        <end position="132"/>
    </location>
</feature>
<dbReference type="GO" id="GO:0016020">
    <property type="term" value="C:membrane"/>
    <property type="evidence" value="ECO:0007669"/>
    <property type="project" value="TreeGrafter"/>
</dbReference>
<dbReference type="OMA" id="NEDWTIS"/>
<evidence type="ECO:0000256" key="1">
    <source>
        <dbReference type="SAM" id="Coils"/>
    </source>
</evidence>
<accession>A0A0B2V704</accession>
<dbReference type="InterPro" id="IPR040024">
    <property type="entry name" value="PPP1R21"/>
</dbReference>
<proteinExistence type="predicted"/>
<dbReference type="InterPro" id="IPR049372">
    <property type="entry name" value="PPP1R21_C"/>
</dbReference>
<feature type="coiled-coil region" evidence="1">
    <location>
        <begin position="224"/>
        <end position="265"/>
    </location>
</feature>
<dbReference type="STRING" id="6265.A0A0B2V704"/>
<dbReference type="PANTHER" id="PTHR21448:SF0">
    <property type="entry name" value="PROTEIN PHOSPHATASE 1 REGULATORY SUBUNIT 21"/>
    <property type="match status" value="1"/>
</dbReference>